<feature type="domain" description="HMA" evidence="1">
    <location>
        <begin position="1"/>
        <end position="67"/>
    </location>
</feature>
<dbReference type="InterPro" id="IPR006121">
    <property type="entry name" value="HMA_dom"/>
</dbReference>
<dbReference type="CDD" id="cd00371">
    <property type="entry name" value="HMA"/>
    <property type="match status" value="1"/>
</dbReference>
<dbReference type="GO" id="GO:0046872">
    <property type="term" value="F:metal ion binding"/>
    <property type="evidence" value="ECO:0007669"/>
    <property type="project" value="InterPro"/>
</dbReference>
<reference evidence="2 3" key="1">
    <citation type="journal article" date="2015" name="Nature">
        <title>rRNA introns, odd ribosomes, and small enigmatic genomes across a large radiation of phyla.</title>
        <authorList>
            <person name="Brown C.T."/>
            <person name="Hug L.A."/>
            <person name="Thomas B.C."/>
            <person name="Sharon I."/>
            <person name="Castelle C.J."/>
            <person name="Singh A."/>
            <person name="Wilkins M.J."/>
            <person name="Williams K.H."/>
            <person name="Banfield J.F."/>
        </authorList>
    </citation>
    <scope>NUCLEOTIDE SEQUENCE [LARGE SCALE GENOMIC DNA]</scope>
</reference>
<name>A0A0G1YI01_9BACT</name>
<dbReference type="Pfam" id="PF00403">
    <property type="entry name" value="HMA"/>
    <property type="match status" value="1"/>
</dbReference>
<dbReference type="AlphaFoldDB" id="A0A0G1YI01"/>
<comment type="caution">
    <text evidence="2">The sequence shown here is derived from an EMBL/GenBank/DDBJ whole genome shotgun (WGS) entry which is preliminary data.</text>
</comment>
<sequence>MKTAIKVTGMHCASCKVLIEDIAGDIPGVQAAEIDFRTGEGVIEHDESFDLNALKREVAGAGDYSIETTK</sequence>
<dbReference type="PROSITE" id="PS50846">
    <property type="entry name" value="HMA_2"/>
    <property type="match status" value="1"/>
</dbReference>
<organism evidence="2 3">
    <name type="scientific">Candidatus Magasanikbacteria bacterium GW2011_GWA2_56_11</name>
    <dbReference type="NCBI Taxonomy" id="1619044"/>
    <lineage>
        <taxon>Bacteria</taxon>
        <taxon>Candidatus Magasanikiibacteriota</taxon>
    </lineage>
</organism>
<dbReference type="Gene3D" id="3.30.70.100">
    <property type="match status" value="1"/>
</dbReference>
<evidence type="ECO:0000313" key="3">
    <source>
        <dbReference type="Proteomes" id="UP000033870"/>
    </source>
</evidence>
<gene>
    <name evidence="2" type="ORF">UY92_C0003G0041</name>
</gene>
<dbReference type="Proteomes" id="UP000033870">
    <property type="component" value="Unassembled WGS sequence"/>
</dbReference>
<dbReference type="SUPFAM" id="SSF55008">
    <property type="entry name" value="HMA, heavy metal-associated domain"/>
    <property type="match status" value="1"/>
</dbReference>
<dbReference type="STRING" id="1619044.UY92_C0003G0041"/>
<proteinExistence type="predicted"/>
<dbReference type="InterPro" id="IPR036163">
    <property type="entry name" value="HMA_dom_sf"/>
</dbReference>
<evidence type="ECO:0000259" key="1">
    <source>
        <dbReference type="PROSITE" id="PS50846"/>
    </source>
</evidence>
<protein>
    <submittedName>
        <fullName evidence="2">Heavy metal-binding domain-containing protein</fullName>
    </submittedName>
</protein>
<accession>A0A0G1YI01</accession>
<evidence type="ECO:0000313" key="2">
    <source>
        <dbReference type="EMBL" id="KKW42835.1"/>
    </source>
</evidence>
<dbReference type="EMBL" id="LCRX01000003">
    <property type="protein sequence ID" value="KKW42835.1"/>
    <property type="molecule type" value="Genomic_DNA"/>
</dbReference>